<protein>
    <recommendedName>
        <fullName evidence="2">Serine-threonine/tyrosine-protein kinase catalytic domain-containing protein</fullName>
    </recommendedName>
</protein>
<evidence type="ECO:0000256" key="1">
    <source>
        <dbReference type="SAM" id="MobiDB-lite"/>
    </source>
</evidence>
<gene>
    <name evidence="3" type="ORF">FEM48_Zijuj11G0042200</name>
</gene>
<dbReference type="CDD" id="cd00303">
    <property type="entry name" value="retropepsin_like"/>
    <property type="match status" value="1"/>
</dbReference>
<dbReference type="InterPro" id="IPR011009">
    <property type="entry name" value="Kinase-like_dom_sf"/>
</dbReference>
<feature type="compositionally biased region" description="Polar residues" evidence="1">
    <location>
        <begin position="346"/>
        <end position="357"/>
    </location>
</feature>
<feature type="region of interest" description="Disordered" evidence="1">
    <location>
        <begin position="334"/>
        <end position="385"/>
    </location>
</feature>
<dbReference type="InterPro" id="IPR001245">
    <property type="entry name" value="Ser-Thr/Tyr_kinase_cat_dom"/>
</dbReference>
<sequence length="625" mass="71083">MSNEPNSKSDFKKPTSCDYIVDTDYKGDGHHRKMECLTRLECGVNSKEAEPEVTNLNADKIEDGKQFSSLGGSTDSNGTSSIKGDNESNIIDVAINVYHGNQYTEGILQDYKKEIDIMKRLRHPSVLLLMEAAYSQERVAIVTEFFPRGSLFRTLHRNNQAFDIRRYLRVALDVVGDFGLSKLKNGTFLMGKSGEGCLNGWPLKSFATNLQMKSNFYKPSFRILSRWFHNLTRIFKWSFECGREYLVMDTWGKSNAKFHNDVNEALAQHESWFDQVPHTLQQVLMELQAMRVSNSPHPLLHEVNSFAPGESFNTHSEPYWTQLKLSFPKFEGEDPLAPTHRPPTPAVTTKITTNPNSGVLDPPPNTRDRVNTPSKTPMVSRISTQEVRERREKGLYYYCDEKFASDHRCKRPQLFMIEDSMEAQLEEVSDHGSPMEIVPEISFRTITGTIHPQTIRVIRDKKFQVMVANKEKIECAGVCRALTLHIQGASVTTNFYVLPVPTCPLVLRVQWLATLRPIKTNYSILIMTFKKDGLFHMFRGIRSKSLEVLVKKDFNSLQGISSHGAVFLLQVLSTKLVELTNSYPEDLMQLFTEFSSVFGTPLALPPQRTHDHHISLPPKAKPMSV</sequence>
<accession>A0A978UGR8</accession>
<dbReference type="Pfam" id="PF07714">
    <property type="entry name" value="PK_Tyr_Ser-Thr"/>
    <property type="match status" value="1"/>
</dbReference>
<dbReference type="EMBL" id="JAEACU010000011">
    <property type="protein sequence ID" value="KAH7513999.1"/>
    <property type="molecule type" value="Genomic_DNA"/>
</dbReference>
<feature type="compositionally biased region" description="Polar residues" evidence="1">
    <location>
        <begin position="371"/>
        <end position="385"/>
    </location>
</feature>
<dbReference type="AlphaFoldDB" id="A0A978UGR8"/>
<dbReference type="PANTHER" id="PTHR44329:SF47">
    <property type="entry name" value="SERINE_THREONINE-PROTEIN KINASE ROCO5-RELATED"/>
    <property type="match status" value="1"/>
</dbReference>
<proteinExistence type="predicted"/>
<dbReference type="GO" id="GO:0004674">
    <property type="term" value="F:protein serine/threonine kinase activity"/>
    <property type="evidence" value="ECO:0007669"/>
    <property type="project" value="TreeGrafter"/>
</dbReference>
<feature type="compositionally biased region" description="Polar residues" evidence="1">
    <location>
        <begin position="66"/>
        <end position="83"/>
    </location>
</feature>
<feature type="region of interest" description="Disordered" evidence="1">
    <location>
        <begin position="48"/>
        <end position="83"/>
    </location>
</feature>
<reference evidence="3" key="1">
    <citation type="journal article" date="2021" name="Front. Plant Sci.">
        <title>Chromosome-Scale Genome Assembly for Chinese Sour Jujube and Insights Into Its Genome Evolution and Domestication Signature.</title>
        <authorList>
            <person name="Shen L.-Y."/>
            <person name="Luo H."/>
            <person name="Wang X.-L."/>
            <person name="Wang X.-M."/>
            <person name="Qiu X.-J."/>
            <person name="Liu H."/>
            <person name="Zhou S.-S."/>
            <person name="Jia K.-H."/>
            <person name="Nie S."/>
            <person name="Bao Y.-T."/>
            <person name="Zhang R.-G."/>
            <person name="Yun Q.-Z."/>
            <person name="Chai Y.-H."/>
            <person name="Lu J.-Y."/>
            <person name="Li Y."/>
            <person name="Zhao S.-W."/>
            <person name="Mao J.-F."/>
            <person name="Jia S.-G."/>
            <person name="Mao Y.-M."/>
        </authorList>
    </citation>
    <scope>NUCLEOTIDE SEQUENCE</scope>
    <source>
        <strain evidence="3">AT0</strain>
        <tissue evidence="3">Leaf</tissue>
    </source>
</reference>
<feature type="domain" description="Serine-threonine/tyrosine-protein kinase catalytic" evidence="2">
    <location>
        <begin position="83"/>
        <end position="174"/>
    </location>
</feature>
<organism evidence="3 4">
    <name type="scientific">Ziziphus jujuba var. spinosa</name>
    <dbReference type="NCBI Taxonomy" id="714518"/>
    <lineage>
        <taxon>Eukaryota</taxon>
        <taxon>Viridiplantae</taxon>
        <taxon>Streptophyta</taxon>
        <taxon>Embryophyta</taxon>
        <taxon>Tracheophyta</taxon>
        <taxon>Spermatophyta</taxon>
        <taxon>Magnoliopsida</taxon>
        <taxon>eudicotyledons</taxon>
        <taxon>Gunneridae</taxon>
        <taxon>Pentapetalae</taxon>
        <taxon>rosids</taxon>
        <taxon>fabids</taxon>
        <taxon>Rosales</taxon>
        <taxon>Rhamnaceae</taxon>
        <taxon>Paliureae</taxon>
        <taxon>Ziziphus</taxon>
    </lineage>
</organism>
<dbReference type="Proteomes" id="UP000813462">
    <property type="component" value="Unassembled WGS sequence"/>
</dbReference>
<dbReference type="SUPFAM" id="SSF56112">
    <property type="entry name" value="Protein kinase-like (PK-like)"/>
    <property type="match status" value="1"/>
</dbReference>
<evidence type="ECO:0000313" key="3">
    <source>
        <dbReference type="EMBL" id="KAH7513999.1"/>
    </source>
</evidence>
<dbReference type="PANTHER" id="PTHR44329">
    <property type="entry name" value="SERINE/THREONINE-PROTEIN KINASE TNNI3K-RELATED"/>
    <property type="match status" value="1"/>
</dbReference>
<evidence type="ECO:0000313" key="4">
    <source>
        <dbReference type="Proteomes" id="UP000813462"/>
    </source>
</evidence>
<dbReference type="InterPro" id="IPR051681">
    <property type="entry name" value="Ser/Thr_Kinases-Pseudokinases"/>
</dbReference>
<dbReference type="Gene3D" id="1.10.510.10">
    <property type="entry name" value="Transferase(Phosphotransferase) domain 1"/>
    <property type="match status" value="1"/>
</dbReference>
<name>A0A978UGR8_ZIZJJ</name>
<evidence type="ECO:0000259" key="2">
    <source>
        <dbReference type="Pfam" id="PF07714"/>
    </source>
</evidence>
<comment type="caution">
    <text evidence="3">The sequence shown here is derived from an EMBL/GenBank/DDBJ whole genome shotgun (WGS) entry which is preliminary data.</text>
</comment>